<proteinExistence type="predicted"/>
<protein>
    <submittedName>
        <fullName evidence="1">Uncharacterized protein</fullName>
    </submittedName>
</protein>
<reference evidence="1" key="2">
    <citation type="submission" date="2020-11" db="EMBL/GenBank/DDBJ databases">
        <authorList>
            <person name="McCartney M.A."/>
            <person name="Auch B."/>
            <person name="Kono T."/>
            <person name="Mallez S."/>
            <person name="Becker A."/>
            <person name="Gohl D.M."/>
            <person name="Silverstein K.A.T."/>
            <person name="Koren S."/>
            <person name="Bechman K.B."/>
            <person name="Herman A."/>
            <person name="Abrahante J.E."/>
            <person name="Garbe J."/>
        </authorList>
    </citation>
    <scope>NUCLEOTIDE SEQUENCE</scope>
    <source>
        <strain evidence="1">Duluth1</strain>
        <tissue evidence="1">Whole animal</tissue>
    </source>
</reference>
<name>A0A9D4FR79_DREPO</name>
<gene>
    <name evidence="1" type="ORF">DPMN_156735</name>
</gene>
<keyword evidence="2" id="KW-1185">Reference proteome</keyword>
<evidence type="ECO:0000313" key="2">
    <source>
        <dbReference type="Proteomes" id="UP000828390"/>
    </source>
</evidence>
<reference evidence="1" key="1">
    <citation type="journal article" date="2019" name="bioRxiv">
        <title>The Genome of the Zebra Mussel, Dreissena polymorpha: A Resource for Invasive Species Research.</title>
        <authorList>
            <person name="McCartney M.A."/>
            <person name="Auch B."/>
            <person name="Kono T."/>
            <person name="Mallez S."/>
            <person name="Zhang Y."/>
            <person name="Obille A."/>
            <person name="Becker A."/>
            <person name="Abrahante J.E."/>
            <person name="Garbe J."/>
            <person name="Badalamenti J.P."/>
            <person name="Herman A."/>
            <person name="Mangelson H."/>
            <person name="Liachko I."/>
            <person name="Sullivan S."/>
            <person name="Sone E.D."/>
            <person name="Koren S."/>
            <person name="Silverstein K.A.T."/>
            <person name="Beckman K.B."/>
            <person name="Gohl D.M."/>
        </authorList>
    </citation>
    <scope>NUCLEOTIDE SEQUENCE</scope>
    <source>
        <strain evidence="1">Duluth1</strain>
        <tissue evidence="1">Whole animal</tissue>
    </source>
</reference>
<dbReference type="EMBL" id="JAIWYP010000007">
    <property type="protein sequence ID" value="KAH3803037.1"/>
    <property type="molecule type" value="Genomic_DNA"/>
</dbReference>
<accession>A0A9D4FR79</accession>
<dbReference type="Proteomes" id="UP000828390">
    <property type="component" value="Unassembled WGS sequence"/>
</dbReference>
<organism evidence="1 2">
    <name type="scientific">Dreissena polymorpha</name>
    <name type="common">Zebra mussel</name>
    <name type="synonym">Mytilus polymorpha</name>
    <dbReference type="NCBI Taxonomy" id="45954"/>
    <lineage>
        <taxon>Eukaryota</taxon>
        <taxon>Metazoa</taxon>
        <taxon>Spiralia</taxon>
        <taxon>Lophotrochozoa</taxon>
        <taxon>Mollusca</taxon>
        <taxon>Bivalvia</taxon>
        <taxon>Autobranchia</taxon>
        <taxon>Heteroconchia</taxon>
        <taxon>Euheterodonta</taxon>
        <taxon>Imparidentia</taxon>
        <taxon>Neoheterodontei</taxon>
        <taxon>Myida</taxon>
        <taxon>Dreissenoidea</taxon>
        <taxon>Dreissenidae</taxon>
        <taxon>Dreissena</taxon>
    </lineage>
</organism>
<comment type="caution">
    <text evidence="1">The sequence shown here is derived from an EMBL/GenBank/DDBJ whole genome shotgun (WGS) entry which is preliminary data.</text>
</comment>
<evidence type="ECO:0000313" key="1">
    <source>
        <dbReference type="EMBL" id="KAH3803037.1"/>
    </source>
</evidence>
<dbReference type="AlphaFoldDB" id="A0A9D4FR79"/>
<sequence>MCQIKSVHPALIAVWPPNNSDPAAHLYPALETSRASYDSPPLETSWASDDGWPLPINFGSRADGRMLGVGSSKL</sequence>